<evidence type="ECO:0000256" key="1">
    <source>
        <dbReference type="ARBA" id="ARBA00004477"/>
    </source>
</evidence>
<comment type="subcellular location">
    <subcellularLocation>
        <location evidence="1 12">Endoplasmic reticulum membrane</location>
        <topology evidence="1 12">Multi-pass membrane protein</topology>
    </subcellularLocation>
</comment>
<evidence type="ECO:0000256" key="4">
    <source>
        <dbReference type="ARBA" id="ARBA00022676"/>
    </source>
</evidence>
<name>A0A1D9PSQ6_SCLS1</name>
<evidence type="ECO:0000256" key="8">
    <source>
        <dbReference type="ARBA" id="ARBA00022989"/>
    </source>
</evidence>
<proteinExistence type="inferred from homology"/>
<dbReference type="InterPro" id="IPR005599">
    <property type="entry name" value="GPI_mannosylTrfase"/>
</dbReference>
<evidence type="ECO:0000313" key="15">
    <source>
        <dbReference type="Proteomes" id="UP000177798"/>
    </source>
</evidence>
<reference evidence="15" key="1">
    <citation type="journal article" date="2017" name="Genome Biol. Evol.">
        <title>The complete genome sequence of the phytopathogenic fungus Sclerotinia sclerotiorum reveals insights into the genome architecture of broad host range pathogens.</title>
        <authorList>
            <person name="Derbyshire M."/>
            <person name="Denton-Giles M."/>
            <person name="Hegedus D."/>
            <person name="Seifbarghy S."/>
            <person name="Rollins J."/>
            <person name="van Kan J."/>
            <person name="Seidl M.F."/>
            <person name="Faino L."/>
            <person name="Mbengue M."/>
            <person name="Navaud O."/>
            <person name="Raffaele S."/>
            <person name="Hammond-Kosack K."/>
            <person name="Heard S."/>
            <person name="Oliver R."/>
        </authorList>
    </citation>
    <scope>NUCLEOTIDE SEQUENCE [LARGE SCALE GENOMIC DNA]</scope>
    <source>
        <strain evidence="15">ATCC 18683 / 1980 / Ss-1</strain>
    </source>
</reference>
<feature type="transmembrane region" description="Helical" evidence="12">
    <location>
        <begin position="213"/>
        <end position="233"/>
    </location>
</feature>
<dbReference type="Pfam" id="PF03901">
    <property type="entry name" value="Glyco_transf_22"/>
    <property type="match status" value="1"/>
</dbReference>
<comment type="function">
    <text evidence="10">Mannosyltransferase that operates in the biosynthetic pathway of dolichol-linked oligosaccharides, the glycan precursors employed in protein asparagine (N)-glycosylation. The assembly of dolichol-linked oligosaccharides begins on the cytosolic side of the endoplasmic reticulum membrane and finishes in its lumen. The sequential addition of sugars to dolichol pyrophosphate produces dolichol-linked oligosaccharides containing fourteen sugars, including two GlcNAcs, nine mannoses and three glucoses. Once assembled, the oligosaccharide is transferred from the lipid to nascent proteins by oligosaccharyltransferases. In the lumen of the endoplasmic reticulum, adds the eighth mannose residue in an alpha-1,6 linkage onto Man(7)GlcNAc(2)-PP-dolichol to produce Man(8)GlcNAc(2)-PP-dolichol.</text>
</comment>
<feature type="transmembrane region" description="Helical" evidence="12">
    <location>
        <begin position="347"/>
        <end position="373"/>
    </location>
</feature>
<comment type="catalytic activity">
    <reaction evidence="11">
        <text>an alpha-D-Man-(1-&gt;2)-alpha-D-Man-(1-&gt;2)-alpha-D-Man-(1-&gt;3)-[alpha-D-Man-(1-&gt;2)-alpha-D-Man-(1-&gt;3)-alpha-D-Man-(1-&gt;6)]-beta-D-Man-(1-&gt;4)-beta-D-GlcNAc-(1-&gt;4)-alpha-D-GlcNAc-diphospho-di-trans,poly-cis-dolichol + a di-trans,poly-cis-dolichyl beta-D-mannosyl phosphate = an alpha-D-Man-(1-&gt;2)-alpha-D-Man-(1-&gt;2)-alpha-D-Man-(1-&gt;3)-[alpha-D-Man-(1-&gt;2)-alpha-D-Man-(1-&gt;3)-[alpha-D-Man-(1-&gt;6)]-alpha-D-Man-(1-&gt;6)]-beta-D-Man-(1-&gt;4)-beta-D-GlcNAc-(1-&gt;4)-alpha-D-GlcNAc-diphospho-di-trans,poly-cis-dolichol + a di-trans,poly-cis-dolichyl phosphate + H(+)</text>
        <dbReference type="Rhea" id="RHEA:29535"/>
        <dbReference type="Rhea" id="RHEA-COMP:19498"/>
        <dbReference type="Rhea" id="RHEA-COMP:19501"/>
        <dbReference type="Rhea" id="RHEA-COMP:19518"/>
        <dbReference type="Rhea" id="RHEA-COMP:19519"/>
        <dbReference type="ChEBI" id="CHEBI:15378"/>
        <dbReference type="ChEBI" id="CHEBI:57683"/>
        <dbReference type="ChEBI" id="CHEBI:58211"/>
        <dbReference type="ChEBI" id="CHEBI:132517"/>
        <dbReference type="ChEBI" id="CHEBI:132519"/>
        <dbReference type="EC" id="2.4.1.260"/>
    </reaction>
    <physiologicalReaction direction="left-to-right" evidence="11">
        <dbReference type="Rhea" id="RHEA:29536"/>
    </physiologicalReaction>
</comment>
<dbReference type="EMBL" id="CP017814">
    <property type="protein sequence ID" value="APA05552.1"/>
    <property type="molecule type" value="Genomic_DNA"/>
</dbReference>
<dbReference type="VEuPathDB" id="FungiDB:sscle_01g003220"/>
<evidence type="ECO:0000256" key="2">
    <source>
        <dbReference type="ARBA" id="ARBA00004922"/>
    </source>
</evidence>
<evidence type="ECO:0000313" key="14">
    <source>
        <dbReference type="EMBL" id="APA05552.1"/>
    </source>
</evidence>
<dbReference type="AlphaFoldDB" id="A0A1D9PSQ6"/>
<dbReference type="GO" id="GO:0005789">
    <property type="term" value="C:endoplasmic reticulum membrane"/>
    <property type="evidence" value="ECO:0007669"/>
    <property type="project" value="UniProtKB-SubCell"/>
</dbReference>
<accession>A0A1D9PSQ6</accession>
<dbReference type="PANTHER" id="PTHR22760:SF1">
    <property type="entry name" value="DOL-P-MAN:MAN(7)GLCNAC(2)-PP-DOL ALPHA-1,6-MANNOSYLTRANSFERASE"/>
    <property type="match status" value="1"/>
</dbReference>
<evidence type="ECO:0000256" key="7">
    <source>
        <dbReference type="ARBA" id="ARBA00022824"/>
    </source>
</evidence>
<organism evidence="14 15">
    <name type="scientific">Sclerotinia sclerotiorum (strain ATCC 18683 / 1980 / Ss-1)</name>
    <name type="common">White mold</name>
    <name type="synonym">Whetzelinia sclerotiorum</name>
    <dbReference type="NCBI Taxonomy" id="665079"/>
    <lineage>
        <taxon>Eukaryota</taxon>
        <taxon>Fungi</taxon>
        <taxon>Dikarya</taxon>
        <taxon>Ascomycota</taxon>
        <taxon>Pezizomycotina</taxon>
        <taxon>Leotiomycetes</taxon>
        <taxon>Helotiales</taxon>
        <taxon>Sclerotiniaceae</taxon>
        <taxon>Sclerotinia</taxon>
    </lineage>
</organism>
<feature type="region of interest" description="Disordered" evidence="13">
    <location>
        <begin position="600"/>
        <end position="632"/>
    </location>
</feature>
<evidence type="ECO:0000256" key="13">
    <source>
        <dbReference type="SAM" id="MobiDB-lite"/>
    </source>
</evidence>
<evidence type="ECO:0000256" key="11">
    <source>
        <dbReference type="ARBA" id="ARBA00048899"/>
    </source>
</evidence>
<feature type="transmembrane region" description="Helical" evidence="12">
    <location>
        <begin position="320"/>
        <end position="340"/>
    </location>
</feature>
<comment type="similarity">
    <text evidence="3 12">Belongs to the glycosyltransferase 22 family.</text>
</comment>
<evidence type="ECO:0000256" key="10">
    <source>
        <dbReference type="ARBA" id="ARBA00044721"/>
    </source>
</evidence>
<keyword evidence="6 12" id="KW-0812">Transmembrane</keyword>
<feature type="transmembrane region" description="Helical" evidence="12">
    <location>
        <begin position="172"/>
        <end position="201"/>
    </location>
</feature>
<evidence type="ECO:0000256" key="3">
    <source>
        <dbReference type="ARBA" id="ARBA00007063"/>
    </source>
</evidence>
<dbReference type="Proteomes" id="UP000177798">
    <property type="component" value="Chromosome 1"/>
</dbReference>
<feature type="transmembrane region" description="Helical" evidence="12">
    <location>
        <begin position="6"/>
        <end position="25"/>
    </location>
</feature>
<gene>
    <name evidence="14" type="ORF">sscle_01g003220</name>
</gene>
<sequence>MNGIDIFLTLALPTVILIHLLLAPYTKVEESFNIQATHDILTYGLPTSNLSSTLNTYDHTAFPGAVPRTFFGALSLATVSKPILLLTRGRYAQVIVRGVLALFNAACLLRYRNGLTGAFGVDVGRWYMVLQVTQFHVVYYASRTLPNMFAFGLTTLAFTEFLPARGGSRPKVGIFLFVFAGVVFRSEIAILLFTQLVYLLVLSRISLKMVIPAGLQSAILALAISVPIDSYFWQEPLWPELAGFHYNAIQGKSSEWGTSPIFHYFISLLPRLLMNPLILLLLHPLALTIPATKHTSKDLIIPSLLFVAIYSLQPHKESRFIIYVVPPLTAAASLSASYIWTRRSKSWLYTFGSLVLIGSVALSFVASSAMLMISSLNYPGGDALSQLHNHILKDLSRSPRTQRTQDRNISIHMDVLSCMTGITRFQQYPSLPLRFPYNQNVTLNYDKTEDSPELGEAAFWMKFDYALMEEPGLAVGKWEVLDTVFAYAGIEVLRPGDGSSFSERLEGVYRANNISVEGGDAPSSEEVKRIEEQGVGTVEGNKEGNGFLDLKTKLMFEEMNKFGTYNLLRDAGRLVTGGWWIGPKMEGRIRILKRIGDERDWREEQQEEKEKERLRERERERGSEEEVAIEMR</sequence>
<comment type="pathway">
    <text evidence="2">Protein modification; protein glycosylation.</text>
</comment>
<dbReference type="PANTHER" id="PTHR22760">
    <property type="entry name" value="GLYCOSYLTRANSFERASE"/>
    <property type="match status" value="1"/>
</dbReference>
<keyword evidence="8 12" id="KW-1133">Transmembrane helix</keyword>
<keyword evidence="7 12" id="KW-0256">Endoplasmic reticulum</keyword>
<dbReference type="OrthoDB" id="19039at2759"/>
<dbReference type="UniPathway" id="UPA00378"/>
<evidence type="ECO:0000256" key="6">
    <source>
        <dbReference type="ARBA" id="ARBA00022692"/>
    </source>
</evidence>
<dbReference type="EC" id="2.4.1.-" evidence="12"/>
<keyword evidence="4 12" id="KW-0328">Glycosyltransferase</keyword>
<dbReference type="GO" id="GO:0052917">
    <property type="term" value="F:dol-P-Man:Man(7)GlcNAc(2)-PP-Dol alpha-1,6-mannosyltransferase activity"/>
    <property type="evidence" value="ECO:0007669"/>
    <property type="project" value="UniProtKB-EC"/>
</dbReference>
<evidence type="ECO:0000256" key="5">
    <source>
        <dbReference type="ARBA" id="ARBA00022679"/>
    </source>
</evidence>
<evidence type="ECO:0000256" key="9">
    <source>
        <dbReference type="ARBA" id="ARBA00023136"/>
    </source>
</evidence>
<evidence type="ECO:0000256" key="12">
    <source>
        <dbReference type="RuleBase" id="RU363075"/>
    </source>
</evidence>
<protein>
    <recommendedName>
        <fullName evidence="12">Mannosyltransferase</fullName>
        <ecNumber evidence="12">2.4.1.-</ecNumber>
    </recommendedName>
</protein>
<keyword evidence="5" id="KW-0808">Transferase</keyword>
<keyword evidence="9 12" id="KW-0472">Membrane</keyword>